<gene>
    <name evidence="1" type="ORF">PITCH_A1830001</name>
</gene>
<dbReference type="AlphaFoldDB" id="A0A445MVC4"/>
<reference evidence="1" key="1">
    <citation type="submission" date="2018-01" db="EMBL/GenBank/DDBJ databases">
        <authorList>
            <person name="Regsiter A."/>
            <person name="William W."/>
        </authorList>
    </citation>
    <scope>NUCLEOTIDE SEQUENCE</scope>
    <source>
        <strain evidence="1">TRIP AH-1</strain>
    </source>
</reference>
<sequence length="67" mass="7680">MKKSSRVKGRLDPFTFMTRLCGQSYVAHSRCYDPNYRNKALAASHICVGAPNMLWSDYCFSDRNELA</sequence>
<accession>A0A445MVC4</accession>
<proteinExistence type="predicted"/>
<protein>
    <submittedName>
        <fullName evidence="1">Uncharacterized protein</fullName>
    </submittedName>
</protein>
<organism evidence="1">
    <name type="scientific">uncultured Desulfobacterium sp</name>
    <dbReference type="NCBI Taxonomy" id="201089"/>
    <lineage>
        <taxon>Bacteria</taxon>
        <taxon>Pseudomonadati</taxon>
        <taxon>Thermodesulfobacteriota</taxon>
        <taxon>Desulfobacteria</taxon>
        <taxon>Desulfobacterales</taxon>
        <taxon>Desulfobacteriaceae</taxon>
        <taxon>Desulfobacterium</taxon>
        <taxon>environmental samples</taxon>
    </lineage>
</organism>
<name>A0A445MVC4_9BACT</name>
<evidence type="ECO:0000313" key="1">
    <source>
        <dbReference type="EMBL" id="SPD73393.1"/>
    </source>
</evidence>
<dbReference type="EMBL" id="OJIN01000094">
    <property type="protein sequence ID" value="SPD73393.1"/>
    <property type="molecule type" value="Genomic_DNA"/>
</dbReference>